<name>A0A383D8K5_9ZZZZ</name>
<evidence type="ECO:0000313" key="1">
    <source>
        <dbReference type="EMBL" id="SVE40887.1"/>
    </source>
</evidence>
<gene>
    <name evidence="1" type="ORF">METZ01_LOCUS493741</name>
</gene>
<accession>A0A383D8K5</accession>
<protein>
    <submittedName>
        <fullName evidence="1">Uncharacterized protein</fullName>
    </submittedName>
</protein>
<reference evidence="1" key="1">
    <citation type="submission" date="2018-05" db="EMBL/GenBank/DDBJ databases">
        <authorList>
            <person name="Lanie J.A."/>
            <person name="Ng W.-L."/>
            <person name="Kazmierczak K.M."/>
            <person name="Andrzejewski T.M."/>
            <person name="Davidsen T.M."/>
            <person name="Wayne K.J."/>
            <person name="Tettelin H."/>
            <person name="Glass J.I."/>
            <person name="Rusch D."/>
            <person name="Podicherti R."/>
            <person name="Tsui H.-C.T."/>
            <person name="Winkler M.E."/>
        </authorList>
    </citation>
    <scope>NUCLEOTIDE SEQUENCE</scope>
</reference>
<dbReference type="EMBL" id="UINC01215272">
    <property type="protein sequence ID" value="SVE40887.1"/>
    <property type="molecule type" value="Genomic_DNA"/>
</dbReference>
<proteinExistence type="predicted"/>
<sequence>MLTILEVLKRTTEFFKEKGIGNAKL</sequence>
<feature type="non-terminal residue" evidence="1">
    <location>
        <position position="25"/>
    </location>
</feature>
<organism evidence="1">
    <name type="scientific">marine metagenome</name>
    <dbReference type="NCBI Taxonomy" id="408172"/>
    <lineage>
        <taxon>unclassified sequences</taxon>
        <taxon>metagenomes</taxon>
        <taxon>ecological metagenomes</taxon>
    </lineage>
</organism>
<dbReference type="AlphaFoldDB" id="A0A383D8K5"/>